<proteinExistence type="predicted"/>
<dbReference type="RefSeq" id="WP_176127485.1">
    <property type="nucleotide sequence ID" value="NZ_LZYZ01000003.1"/>
</dbReference>
<gene>
    <name evidence="3" type="ORF">CLOSAC_15590</name>
</gene>
<dbReference type="AlphaFoldDB" id="A0A1S8NAR1"/>
<protein>
    <submittedName>
        <fullName evidence="3">CRISPR associated protein Cas6</fullName>
    </submittedName>
</protein>
<evidence type="ECO:0000313" key="4">
    <source>
        <dbReference type="Proteomes" id="UP000191154"/>
    </source>
</evidence>
<reference evidence="3 4" key="1">
    <citation type="submission" date="2016-05" db="EMBL/GenBank/DDBJ databases">
        <title>Microbial solvent formation.</title>
        <authorList>
            <person name="Poehlein A."/>
            <person name="Montoya Solano J.D."/>
            <person name="Flitsch S."/>
            <person name="Krabben P."/>
            <person name="Duerre P."/>
            <person name="Daniel R."/>
        </authorList>
    </citation>
    <scope>NUCLEOTIDE SEQUENCE [LARGE SCALE GENOMIC DNA]</scope>
    <source>
        <strain evidence="3 4">L1-8</strain>
    </source>
</reference>
<dbReference type="CDD" id="cd21140">
    <property type="entry name" value="Cas6_I-like"/>
    <property type="match status" value="1"/>
</dbReference>
<evidence type="ECO:0000259" key="2">
    <source>
        <dbReference type="Pfam" id="PF01881"/>
    </source>
</evidence>
<keyword evidence="1" id="KW-0051">Antiviral defense</keyword>
<dbReference type="Gene3D" id="3.30.70.1890">
    <property type="match status" value="1"/>
</dbReference>
<comment type="caution">
    <text evidence="3">The sequence shown here is derived from an EMBL/GenBank/DDBJ whole genome shotgun (WGS) entry which is preliminary data.</text>
</comment>
<dbReference type="Pfam" id="PF01881">
    <property type="entry name" value="Cas_Cas6_C"/>
    <property type="match status" value="1"/>
</dbReference>
<dbReference type="InterPro" id="IPR049435">
    <property type="entry name" value="Cas_Cas6_C"/>
</dbReference>
<dbReference type="PANTHER" id="PTHR36984:SF3">
    <property type="entry name" value="CRISPR-ASSOCIATED ENDORIBONUCLEASE CAS6"/>
    <property type="match status" value="1"/>
</dbReference>
<dbReference type="InterPro" id="IPR010156">
    <property type="entry name" value="CRISPR-assoc_prot_Cas6"/>
</dbReference>
<evidence type="ECO:0000313" key="3">
    <source>
        <dbReference type="EMBL" id="OOM13473.1"/>
    </source>
</evidence>
<dbReference type="Proteomes" id="UP000191154">
    <property type="component" value="Unassembled WGS sequence"/>
</dbReference>
<accession>A0A1S8NAR1</accession>
<dbReference type="NCBIfam" id="TIGR01877">
    <property type="entry name" value="cas_cas6"/>
    <property type="match status" value="1"/>
</dbReference>
<dbReference type="Gene3D" id="3.30.70.1900">
    <property type="match status" value="1"/>
</dbReference>
<evidence type="ECO:0000256" key="1">
    <source>
        <dbReference type="ARBA" id="ARBA00023118"/>
    </source>
</evidence>
<dbReference type="GO" id="GO:0051607">
    <property type="term" value="P:defense response to virus"/>
    <property type="evidence" value="ECO:0007669"/>
    <property type="project" value="UniProtKB-KW"/>
</dbReference>
<feature type="domain" description="CRISPR associated protein Cas6 C-terminal" evidence="2">
    <location>
        <begin position="118"/>
        <end position="239"/>
    </location>
</feature>
<dbReference type="InterPro" id="IPR045747">
    <property type="entry name" value="CRISPR-assoc_prot_Cas6_N_sf"/>
</dbReference>
<sequence>MRFKIELELKNEYLSLDYRPAIISLFKHSLTVYENGKHFSNYYEIGKEKQFTFAVGIPISKFTKEMILVPNRKINITFSTSDIGTGIVFFNALLMQKNKSYPLAYENAMIIKNILIEKESEIITDSINVTFKSPLCIRKHNKESNRDIYYSYEKDGFNEVFNEVLKLQIINSNSLPEAILEGFSIMPISCKKIVVRHHSQFIEATIGIFSLTGNIALLNYLYTNGIGSRKSSGFGMFEVVRKENL</sequence>
<organism evidence="3 4">
    <name type="scientific">Clostridium saccharobutylicum</name>
    <dbReference type="NCBI Taxonomy" id="169679"/>
    <lineage>
        <taxon>Bacteria</taxon>
        <taxon>Bacillati</taxon>
        <taxon>Bacillota</taxon>
        <taxon>Clostridia</taxon>
        <taxon>Eubacteriales</taxon>
        <taxon>Clostridiaceae</taxon>
        <taxon>Clostridium</taxon>
    </lineage>
</organism>
<dbReference type="EMBL" id="LZYZ01000003">
    <property type="protein sequence ID" value="OOM13473.1"/>
    <property type="molecule type" value="Genomic_DNA"/>
</dbReference>
<dbReference type="GO" id="GO:0016788">
    <property type="term" value="F:hydrolase activity, acting on ester bonds"/>
    <property type="evidence" value="ECO:0007669"/>
    <property type="project" value="InterPro"/>
</dbReference>
<name>A0A1S8NAR1_CLOSA</name>
<dbReference type="PANTHER" id="PTHR36984">
    <property type="entry name" value="CRISPR-ASSOCIATED ENDORIBONUCLEASE CAS6 1"/>
    <property type="match status" value="1"/>
</dbReference>